<accession>A0A1G9LZN8</accession>
<dbReference type="Proteomes" id="UP000199226">
    <property type="component" value="Unassembled WGS sequence"/>
</dbReference>
<gene>
    <name evidence="1" type="ORF">SAMN05421813_101159</name>
</gene>
<dbReference type="EMBL" id="FNHH01000001">
    <property type="protein sequence ID" value="SDL67201.1"/>
    <property type="molecule type" value="Genomic_DNA"/>
</dbReference>
<reference evidence="2" key="1">
    <citation type="submission" date="2016-10" db="EMBL/GenBank/DDBJ databases">
        <authorList>
            <person name="Varghese N."/>
            <person name="Submissions S."/>
        </authorList>
    </citation>
    <scope>NUCLEOTIDE SEQUENCE [LARGE SCALE GENOMIC DNA]</scope>
    <source>
        <strain evidence="2">DSM 24536</strain>
    </source>
</reference>
<dbReference type="AlphaFoldDB" id="A0A1G9LZN8"/>
<proteinExistence type="predicted"/>
<sequence length="31" mass="3654">MSMHSRLMYSVLEAERILFDNLLTLNIENVT</sequence>
<protein>
    <submittedName>
        <fullName evidence="1">Uncharacterized protein</fullName>
    </submittedName>
</protein>
<evidence type="ECO:0000313" key="2">
    <source>
        <dbReference type="Proteomes" id="UP000199226"/>
    </source>
</evidence>
<name>A0A1G9LZN8_9SPHI</name>
<evidence type="ECO:0000313" key="1">
    <source>
        <dbReference type="EMBL" id="SDL67201.1"/>
    </source>
</evidence>
<organism evidence="1 2">
    <name type="scientific">Daejeonella rubra</name>
    <dbReference type="NCBI Taxonomy" id="990371"/>
    <lineage>
        <taxon>Bacteria</taxon>
        <taxon>Pseudomonadati</taxon>
        <taxon>Bacteroidota</taxon>
        <taxon>Sphingobacteriia</taxon>
        <taxon>Sphingobacteriales</taxon>
        <taxon>Sphingobacteriaceae</taxon>
        <taxon>Daejeonella</taxon>
    </lineage>
</organism>
<keyword evidence="2" id="KW-1185">Reference proteome</keyword>
<dbReference type="STRING" id="990371.SAMN05421813_101159"/>